<dbReference type="OrthoDB" id="9814143at2"/>
<dbReference type="Proteomes" id="UP000435357">
    <property type="component" value="Unassembled WGS sequence"/>
</dbReference>
<feature type="transmembrane region" description="Helical" evidence="5">
    <location>
        <begin position="153"/>
        <end position="174"/>
    </location>
</feature>
<dbReference type="AlphaFoldDB" id="A0A6N6M9T8"/>
<evidence type="ECO:0000313" key="8">
    <source>
        <dbReference type="Proteomes" id="UP000435357"/>
    </source>
</evidence>
<evidence type="ECO:0000313" key="7">
    <source>
        <dbReference type="EMBL" id="KAB1065992.1"/>
    </source>
</evidence>
<keyword evidence="4 5" id="KW-0472">Membrane</keyword>
<reference evidence="7 8" key="1">
    <citation type="submission" date="2019-09" db="EMBL/GenBank/DDBJ databases">
        <title>Genomes of Cryomorphaceae.</title>
        <authorList>
            <person name="Bowman J.P."/>
        </authorList>
    </citation>
    <scope>NUCLEOTIDE SEQUENCE [LARGE SCALE GENOMIC DNA]</scope>
    <source>
        <strain evidence="7 8">KCTC 52047</strain>
    </source>
</reference>
<protein>
    <submittedName>
        <fullName evidence="7">RDD family protein</fullName>
    </submittedName>
</protein>
<evidence type="ECO:0000256" key="2">
    <source>
        <dbReference type="ARBA" id="ARBA00022692"/>
    </source>
</evidence>
<dbReference type="Pfam" id="PF06271">
    <property type="entry name" value="RDD"/>
    <property type="match status" value="1"/>
</dbReference>
<dbReference type="PROSITE" id="PS51257">
    <property type="entry name" value="PROKAR_LIPOPROTEIN"/>
    <property type="match status" value="1"/>
</dbReference>
<name>A0A6N6M9T8_9FLAO</name>
<sequence length="182" mass="20185">MANEKNKKTGIRIVSMLLDHIIMTFGIAIIGCTLMGIGYLIVGNPSDSNLPEWLVVIPLFFGLTIFSIYFNKDAIKGKSPAKRILGFVVVNNKTGEIANPIRSVLRNVTLVFWPVEVIFSLFSPERRIGDYIAGTKVIPDDNNLKTELRVNQIIIALMIGVGFMFAILALQFGVKGISMLLW</sequence>
<dbReference type="GO" id="GO:0016020">
    <property type="term" value="C:membrane"/>
    <property type="evidence" value="ECO:0007669"/>
    <property type="project" value="UniProtKB-SubCell"/>
</dbReference>
<feature type="transmembrane region" description="Helical" evidence="5">
    <location>
        <begin position="21"/>
        <end position="41"/>
    </location>
</feature>
<feature type="transmembrane region" description="Helical" evidence="5">
    <location>
        <begin position="53"/>
        <end position="70"/>
    </location>
</feature>
<accession>A0A6N6M9T8</accession>
<gene>
    <name evidence="7" type="ORF">F3059_00530</name>
</gene>
<comment type="subcellular location">
    <subcellularLocation>
        <location evidence="1">Membrane</location>
        <topology evidence="1">Multi-pass membrane protein</topology>
    </subcellularLocation>
</comment>
<evidence type="ECO:0000256" key="3">
    <source>
        <dbReference type="ARBA" id="ARBA00022989"/>
    </source>
</evidence>
<feature type="domain" description="RDD" evidence="6">
    <location>
        <begin position="11"/>
        <end position="166"/>
    </location>
</feature>
<dbReference type="RefSeq" id="WP_151165980.1">
    <property type="nucleotide sequence ID" value="NZ_WACR01000001.1"/>
</dbReference>
<dbReference type="EMBL" id="WACR01000001">
    <property type="protein sequence ID" value="KAB1065992.1"/>
    <property type="molecule type" value="Genomic_DNA"/>
</dbReference>
<evidence type="ECO:0000259" key="6">
    <source>
        <dbReference type="Pfam" id="PF06271"/>
    </source>
</evidence>
<evidence type="ECO:0000256" key="1">
    <source>
        <dbReference type="ARBA" id="ARBA00004141"/>
    </source>
</evidence>
<keyword evidence="2 5" id="KW-0812">Transmembrane</keyword>
<keyword evidence="8" id="KW-1185">Reference proteome</keyword>
<proteinExistence type="predicted"/>
<dbReference type="InterPro" id="IPR010432">
    <property type="entry name" value="RDD"/>
</dbReference>
<comment type="caution">
    <text evidence="7">The sequence shown here is derived from an EMBL/GenBank/DDBJ whole genome shotgun (WGS) entry which is preliminary data.</text>
</comment>
<keyword evidence="3 5" id="KW-1133">Transmembrane helix</keyword>
<organism evidence="7 8">
    <name type="scientific">Salibacter halophilus</name>
    <dbReference type="NCBI Taxonomy" id="1803916"/>
    <lineage>
        <taxon>Bacteria</taxon>
        <taxon>Pseudomonadati</taxon>
        <taxon>Bacteroidota</taxon>
        <taxon>Flavobacteriia</taxon>
        <taxon>Flavobacteriales</taxon>
        <taxon>Salibacteraceae</taxon>
        <taxon>Salibacter</taxon>
    </lineage>
</organism>
<evidence type="ECO:0000256" key="5">
    <source>
        <dbReference type="SAM" id="Phobius"/>
    </source>
</evidence>
<evidence type="ECO:0000256" key="4">
    <source>
        <dbReference type="ARBA" id="ARBA00023136"/>
    </source>
</evidence>